<dbReference type="OrthoDB" id="5771481at2"/>
<reference evidence="1 2" key="1">
    <citation type="submission" date="2019-03" db="EMBL/GenBank/DDBJ databases">
        <title>Genomic Encyclopedia of Type Strains, Phase IV (KMG-IV): sequencing the most valuable type-strain genomes for metagenomic binning, comparative biology and taxonomic classification.</title>
        <authorList>
            <person name="Goeker M."/>
        </authorList>
    </citation>
    <scope>NUCLEOTIDE SEQUENCE [LARGE SCALE GENOMIC DNA]</scope>
    <source>
        <strain evidence="1 2">DSM 13587</strain>
    </source>
</reference>
<dbReference type="AlphaFoldDB" id="A0A4R3NA16"/>
<accession>A0A4R3NA16</accession>
<evidence type="ECO:0000313" key="2">
    <source>
        <dbReference type="Proteomes" id="UP000295717"/>
    </source>
</evidence>
<gene>
    <name evidence="1" type="ORF">EDC35_101153</name>
</gene>
<proteinExistence type="predicted"/>
<protein>
    <submittedName>
        <fullName evidence="1">Uncharacterized protein</fullName>
    </submittedName>
</protein>
<dbReference type="RefSeq" id="WP_132974935.1">
    <property type="nucleotide sequence ID" value="NZ_SMAO01000001.1"/>
</dbReference>
<evidence type="ECO:0000313" key="1">
    <source>
        <dbReference type="EMBL" id="TCT23839.1"/>
    </source>
</evidence>
<keyword evidence="2" id="KW-1185">Reference proteome</keyword>
<dbReference type="EMBL" id="SMAO01000001">
    <property type="protein sequence ID" value="TCT23839.1"/>
    <property type="molecule type" value="Genomic_DNA"/>
</dbReference>
<sequence length="75" mass="8552">MQIEANVSREGVLTAKVPDRYRGQHVRIQIEECASPSSSQWQALSAMLDEIDAADIPRRSHREILETLNLFREST</sequence>
<dbReference type="Proteomes" id="UP000295717">
    <property type="component" value="Unassembled WGS sequence"/>
</dbReference>
<name>A0A4R3NA16_9GAMM</name>
<organism evidence="1 2">
    <name type="scientific">Thiobaca trueperi</name>
    <dbReference type="NCBI Taxonomy" id="127458"/>
    <lineage>
        <taxon>Bacteria</taxon>
        <taxon>Pseudomonadati</taxon>
        <taxon>Pseudomonadota</taxon>
        <taxon>Gammaproteobacteria</taxon>
        <taxon>Chromatiales</taxon>
        <taxon>Chromatiaceae</taxon>
        <taxon>Thiobaca</taxon>
    </lineage>
</organism>
<comment type="caution">
    <text evidence="1">The sequence shown here is derived from an EMBL/GenBank/DDBJ whole genome shotgun (WGS) entry which is preliminary data.</text>
</comment>